<dbReference type="EMBL" id="WUMV01000002">
    <property type="protein sequence ID" value="MXN64022.1"/>
    <property type="molecule type" value="Genomic_DNA"/>
</dbReference>
<sequence>MNIGLADDPRLAFVGFGEAAQAFVSGWGETRPGHISAYDIKTDEEAHRAEIEARYQTLEVSGKLSLGDALTTAQIVFSLVTADQALVAARAAASYLAAGALWLDCNSCAPDTKRQAAQTIESAGGRYVDVAVMAPVHPKRHLVPLLLSGPHAGEAAGVLEELGMRPAIAGASIGEASAIKMIRSVMIKGLEALTAECFLAARRAGVDAQVLASLKASDPDIDWQKRGSYNFERMMVHGARRAAEMREVAATLKSLGLPDRMASATADWQDEVARLELSAAQDGLAECADRILCAI</sequence>
<dbReference type="RefSeq" id="WP_160774289.1">
    <property type="nucleotide sequence ID" value="NZ_WUMV01000002.1"/>
</dbReference>
<dbReference type="Gene3D" id="3.40.50.720">
    <property type="entry name" value="NAD(P)-binding Rossmann-like Domain"/>
    <property type="match status" value="1"/>
</dbReference>
<feature type="domain" description="Phosphogluconate dehydrogenase NAD-binding putative C-terminal" evidence="2">
    <location>
        <begin position="201"/>
        <end position="272"/>
    </location>
</feature>
<proteinExistence type="predicted"/>
<gene>
    <name evidence="3" type="ORF">GR183_03815</name>
</gene>
<dbReference type="Pfam" id="PF09130">
    <property type="entry name" value="DUF1932"/>
    <property type="match status" value="1"/>
</dbReference>
<dbReference type="Pfam" id="PF03446">
    <property type="entry name" value="NAD_binding_2"/>
    <property type="match status" value="1"/>
</dbReference>
<evidence type="ECO:0000259" key="2">
    <source>
        <dbReference type="Pfam" id="PF09130"/>
    </source>
</evidence>
<dbReference type="SUPFAM" id="SSF51735">
    <property type="entry name" value="NAD(P)-binding Rossmann-fold domains"/>
    <property type="match status" value="1"/>
</dbReference>
<dbReference type="InterPro" id="IPR036291">
    <property type="entry name" value="NAD(P)-bd_dom_sf"/>
</dbReference>
<evidence type="ECO:0000259" key="1">
    <source>
        <dbReference type="Pfam" id="PF03446"/>
    </source>
</evidence>
<reference evidence="3 4" key="1">
    <citation type="submission" date="2019-12" db="EMBL/GenBank/DDBJ databases">
        <authorList>
            <person name="Li M."/>
        </authorList>
    </citation>
    <scope>NUCLEOTIDE SEQUENCE [LARGE SCALE GENOMIC DNA]</scope>
    <source>
        <strain evidence="3 4">GBMRC 2046</strain>
    </source>
</reference>
<organism evidence="3 4">
    <name type="scientific">Stappia sediminis</name>
    <dbReference type="NCBI Taxonomy" id="2692190"/>
    <lineage>
        <taxon>Bacteria</taxon>
        <taxon>Pseudomonadati</taxon>
        <taxon>Pseudomonadota</taxon>
        <taxon>Alphaproteobacteria</taxon>
        <taxon>Hyphomicrobiales</taxon>
        <taxon>Stappiaceae</taxon>
        <taxon>Stappia</taxon>
    </lineage>
</organism>
<dbReference type="InterPro" id="IPR006115">
    <property type="entry name" value="6PGDH_NADP-bd"/>
</dbReference>
<dbReference type="InterPro" id="IPR013328">
    <property type="entry name" value="6PGD_dom2"/>
</dbReference>
<comment type="caution">
    <text evidence="3">The sequence shown here is derived from an EMBL/GenBank/DDBJ whole genome shotgun (WGS) entry which is preliminary data.</text>
</comment>
<protein>
    <submittedName>
        <fullName evidence="3">DUF1932 domain-containing protein</fullName>
    </submittedName>
</protein>
<dbReference type="Gene3D" id="1.10.1040.10">
    <property type="entry name" value="N-(1-d-carboxylethyl)-l-norvaline Dehydrogenase, domain 2"/>
    <property type="match status" value="1"/>
</dbReference>
<dbReference type="InterPro" id="IPR008927">
    <property type="entry name" value="6-PGluconate_DH-like_C_sf"/>
</dbReference>
<keyword evidence="4" id="KW-1185">Reference proteome</keyword>
<evidence type="ECO:0000313" key="4">
    <source>
        <dbReference type="Proteomes" id="UP000433101"/>
    </source>
</evidence>
<evidence type="ECO:0000313" key="3">
    <source>
        <dbReference type="EMBL" id="MXN64022.1"/>
    </source>
</evidence>
<dbReference type="GO" id="GO:0050661">
    <property type="term" value="F:NADP binding"/>
    <property type="evidence" value="ECO:0007669"/>
    <property type="project" value="InterPro"/>
</dbReference>
<dbReference type="AlphaFoldDB" id="A0A7X3S6K7"/>
<dbReference type="InterPro" id="IPR015814">
    <property type="entry name" value="Pgluconate_DH_NAD-bd_C"/>
</dbReference>
<dbReference type="SUPFAM" id="SSF48179">
    <property type="entry name" value="6-phosphogluconate dehydrogenase C-terminal domain-like"/>
    <property type="match status" value="1"/>
</dbReference>
<dbReference type="Proteomes" id="UP000433101">
    <property type="component" value="Unassembled WGS sequence"/>
</dbReference>
<name>A0A7X3S6K7_9HYPH</name>
<feature type="domain" description="6-phosphogluconate dehydrogenase NADP-binding" evidence="1">
    <location>
        <begin position="35"/>
        <end position="132"/>
    </location>
</feature>
<accession>A0A7X3S6K7</accession>